<keyword evidence="2" id="KW-1185">Reference proteome</keyword>
<gene>
    <name evidence="1" type="ORF">L1987_61751</name>
</gene>
<proteinExistence type="predicted"/>
<dbReference type="EMBL" id="CM042038">
    <property type="protein sequence ID" value="KAI3730580.1"/>
    <property type="molecule type" value="Genomic_DNA"/>
</dbReference>
<sequence>MSFSPREHNDRSGLDDSQRFQPEISSENVVDRFAKMRLTPPSQSHVSGKSKKDGRFARTTPYRPPSPGTAEFPPPIPLLLYGRVKDAVDIMNRPGWRNGGDDECHLEEIEAKIDRISDIYSFCMPVGWK</sequence>
<accession>A0ACB9C8P0</accession>
<organism evidence="1 2">
    <name type="scientific">Smallanthus sonchifolius</name>
    <dbReference type="NCBI Taxonomy" id="185202"/>
    <lineage>
        <taxon>Eukaryota</taxon>
        <taxon>Viridiplantae</taxon>
        <taxon>Streptophyta</taxon>
        <taxon>Embryophyta</taxon>
        <taxon>Tracheophyta</taxon>
        <taxon>Spermatophyta</taxon>
        <taxon>Magnoliopsida</taxon>
        <taxon>eudicotyledons</taxon>
        <taxon>Gunneridae</taxon>
        <taxon>Pentapetalae</taxon>
        <taxon>asterids</taxon>
        <taxon>campanulids</taxon>
        <taxon>Asterales</taxon>
        <taxon>Asteraceae</taxon>
        <taxon>Asteroideae</taxon>
        <taxon>Heliantheae alliance</taxon>
        <taxon>Millerieae</taxon>
        <taxon>Smallanthus</taxon>
    </lineage>
</organism>
<evidence type="ECO:0000313" key="2">
    <source>
        <dbReference type="Proteomes" id="UP001056120"/>
    </source>
</evidence>
<dbReference type="Proteomes" id="UP001056120">
    <property type="component" value="Linkage Group LG21"/>
</dbReference>
<comment type="caution">
    <text evidence="1">The sequence shown here is derived from an EMBL/GenBank/DDBJ whole genome shotgun (WGS) entry which is preliminary data.</text>
</comment>
<name>A0ACB9C8P0_9ASTR</name>
<protein>
    <submittedName>
        <fullName evidence="1">Uncharacterized protein</fullName>
    </submittedName>
</protein>
<reference evidence="1 2" key="2">
    <citation type="journal article" date="2022" name="Mol. Ecol. Resour.">
        <title>The genomes of chicory, endive, great burdock and yacon provide insights into Asteraceae paleo-polyploidization history and plant inulin production.</title>
        <authorList>
            <person name="Fan W."/>
            <person name="Wang S."/>
            <person name="Wang H."/>
            <person name="Wang A."/>
            <person name="Jiang F."/>
            <person name="Liu H."/>
            <person name="Zhao H."/>
            <person name="Xu D."/>
            <person name="Zhang Y."/>
        </authorList>
    </citation>
    <scope>NUCLEOTIDE SEQUENCE [LARGE SCALE GENOMIC DNA]</scope>
    <source>
        <strain evidence="2">cv. Yunnan</strain>
        <tissue evidence="1">Leaves</tissue>
    </source>
</reference>
<reference evidence="2" key="1">
    <citation type="journal article" date="2022" name="Mol. Ecol. Resour.">
        <title>The genomes of chicory, endive, great burdock and yacon provide insights into Asteraceae palaeo-polyploidization history and plant inulin production.</title>
        <authorList>
            <person name="Fan W."/>
            <person name="Wang S."/>
            <person name="Wang H."/>
            <person name="Wang A."/>
            <person name="Jiang F."/>
            <person name="Liu H."/>
            <person name="Zhao H."/>
            <person name="Xu D."/>
            <person name="Zhang Y."/>
        </authorList>
    </citation>
    <scope>NUCLEOTIDE SEQUENCE [LARGE SCALE GENOMIC DNA]</scope>
    <source>
        <strain evidence="2">cv. Yunnan</strain>
    </source>
</reference>
<evidence type="ECO:0000313" key="1">
    <source>
        <dbReference type="EMBL" id="KAI3730580.1"/>
    </source>
</evidence>